<evidence type="ECO:0000313" key="1">
    <source>
        <dbReference type="EMBL" id="GFY63705.1"/>
    </source>
</evidence>
<sequence>MDVLDNFPLGDGMFLLIIQLSNQIEIYIGPWKKNLVQQEMFTLSPLEWYHVAHNSYPTHRQPIIINDSVMFSTKRNSDDVVLQKYHTNSNYERHFLLPICILNKTQWENIIYESKIFTECVLEYLFKNFTNTLCLMASRENETDPTIESKLLTSLIETLCEALTLSIKDQLQCDGCFHAYGNQEAHQCMYFTRKQLLDRYGDVAFCGIDYQKVAREFFSKTSQWSNYMRAFVSNNFNDLRECVSEMYLRNDCTIE</sequence>
<accession>A0A8X6Y3H1</accession>
<gene>
    <name evidence="1" type="ORF">TNIN_208461</name>
</gene>
<dbReference type="OrthoDB" id="10523027at2759"/>
<protein>
    <submittedName>
        <fullName evidence="1">Uncharacterized protein</fullName>
    </submittedName>
</protein>
<dbReference type="Proteomes" id="UP000886998">
    <property type="component" value="Unassembled WGS sequence"/>
</dbReference>
<keyword evidence="2" id="KW-1185">Reference proteome</keyword>
<name>A0A8X6Y3H1_9ARAC</name>
<reference evidence="1" key="1">
    <citation type="submission" date="2020-08" db="EMBL/GenBank/DDBJ databases">
        <title>Multicomponent nature underlies the extraordinary mechanical properties of spider dragline silk.</title>
        <authorList>
            <person name="Kono N."/>
            <person name="Nakamura H."/>
            <person name="Mori M."/>
            <person name="Yoshida Y."/>
            <person name="Ohtoshi R."/>
            <person name="Malay A.D."/>
            <person name="Moran D.A.P."/>
            <person name="Tomita M."/>
            <person name="Numata K."/>
            <person name="Arakawa K."/>
        </authorList>
    </citation>
    <scope>NUCLEOTIDE SEQUENCE</scope>
</reference>
<organism evidence="1 2">
    <name type="scientific">Trichonephila inaurata madagascariensis</name>
    <dbReference type="NCBI Taxonomy" id="2747483"/>
    <lineage>
        <taxon>Eukaryota</taxon>
        <taxon>Metazoa</taxon>
        <taxon>Ecdysozoa</taxon>
        <taxon>Arthropoda</taxon>
        <taxon>Chelicerata</taxon>
        <taxon>Arachnida</taxon>
        <taxon>Araneae</taxon>
        <taxon>Araneomorphae</taxon>
        <taxon>Entelegynae</taxon>
        <taxon>Araneoidea</taxon>
        <taxon>Nephilidae</taxon>
        <taxon>Trichonephila</taxon>
        <taxon>Trichonephila inaurata</taxon>
    </lineage>
</organism>
<proteinExistence type="predicted"/>
<dbReference type="EMBL" id="BMAV01014899">
    <property type="protein sequence ID" value="GFY63705.1"/>
    <property type="molecule type" value="Genomic_DNA"/>
</dbReference>
<evidence type="ECO:0000313" key="2">
    <source>
        <dbReference type="Proteomes" id="UP000886998"/>
    </source>
</evidence>
<dbReference type="AlphaFoldDB" id="A0A8X6Y3H1"/>
<comment type="caution">
    <text evidence="1">The sequence shown here is derived from an EMBL/GenBank/DDBJ whole genome shotgun (WGS) entry which is preliminary data.</text>
</comment>